<dbReference type="Gene3D" id="3.40.630.190">
    <property type="entry name" value="LCP protein"/>
    <property type="match status" value="1"/>
</dbReference>
<reference evidence="1" key="1">
    <citation type="submission" date="2024-03" db="EMBL/GenBank/DDBJ databases">
        <authorList>
            <person name="Plomp N."/>
            <person name="Harmsen H.J."/>
        </authorList>
    </citation>
    <scope>NUCLEOTIDE SEQUENCE</scope>
    <source>
        <strain evidence="1">HTF-128</strain>
    </source>
</reference>
<name>A0AB35Y854_9FIRM</name>
<gene>
    <name evidence="1" type="ORF">WF834_11380</name>
</gene>
<dbReference type="EMBL" id="JBBFGL010000012">
    <property type="protein sequence ID" value="MEJ5196758.1"/>
    <property type="molecule type" value="Genomic_DNA"/>
</dbReference>
<organism evidence="1 2">
    <name type="scientific">Faecalibacterium wellingii</name>
    <dbReference type="NCBI Taxonomy" id="2929491"/>
    <lineage>
        <taxon>Bacteria</taxon>
        <taxon>Bacillati</taxon>
        <taxon>Bacillota</taxon>
        <taxon>Clostridia</taxon>
        <taxon>Eubacteriales</taxon>
        <taxon>Oscillospiraceae</taxon>
        <taxon>Faecalibacterium</taxon>
    </lineage>
</organism>
<comment type="caution">
    <text evidence="1">The sequence shown here is derived from an EMBL/GenBank/DDBJ whole genome shotgun (WGS) entry which is preliminary data.</text>
</comment>
<proteinExistence type="predicted"/>
<dbReference type="RefSeq" id="WP_339396012.1">
    <property type="nucleotide sequence ID" value="NZ_JBBFGL010000012.1"/>
</dbReference>
<dbReference type="Proteomes" id="UP001373196">
    <property type="component" value="Unassembled WGS sequence"/>
</dbReference>
<evidence type="ECO:0000313" key="1">
    <source>
        <dbReference type="EMBL" id="MEJ5196758.1"/>
    </source>
</evidence>
<dbReference type="AlphaFoldDB" id="A0AB35Y854"/>
<protein>
    <recommendedName>
        <fullName evidence="3">Cell envelope-related transcriptional attenuator domain-containing protein</fullName>
    </recommendedName>
</protein>
<sequence length="304" mass="32508">MRSGGWRPFWTSLLASLLVLVPLVGGTVLLSRQQLRAQLRQAARSESGVPVQLPRTTDQLTVLLCVSGEQPGFVLAYLNASQNCVHLLGVPAVLTVPFADEQAALAQCYAAAGPARCREALMQVLALPEDTRYLAFSPDVLERIASRYGPVRIGFSGALTENELARYGRSRAVQGISAGDAHAFLCQLQADTALSPQRTAAARASAWDAFFRQNAELLPTTLPDALRGVSSLLLTDLTALDYDALGRTLEFLANNDAAVEAQALPGRWNAASGTYTVTDASRAAVQTFFNVSPTEAQASSFKEP</sequence>
<accession>A0AB35Y854</accession>
<evidence type="ECO:0000313" key="2">
    <source>
        <dbReference type="Proteomes" id="UP001373196"/>
    </source>
</evidence>
<evidence type="ECO:0008006" key="3">
    <source>
        <dbReference type="Google" id="ProtNLM"/>
    </source>
</evidence>